<organism evidence="1 2">
    <name type="scientific">Microbulbifer epialgicus</name>
    <dbReference type="NCBI Taxonomy" id="393907"/>
    <lineage>
        <taxon>Bacteria</taxon>
        <taxon>Pseudomonadati</taxon>
        <taxon>Pseudomonadota</taxon>
        <taxon>Gammaproteobacteria</taxon>
        <taxon>Cellvibrionales</taxon>
        <taxon>Microbulbiferaceae</taxon>
        <taxon>Microbulbifer</taxon>
    </lineage>
</organism>
<name>A0ABV4P567_9GAMM</name>
<sequence length="80" mass="9452">MFFLLLANQPIMNGSINTSPIEHDDYTMDIKNTNSLIDDKPSPLGTWNTWYKLYFSFQAFMRDLKLHIYIENTIQFENAN</sequence>
<reference evidence="1 2" key="1">
    <citation type="submission" date="2024-08" db="EMBL/GenBank/DDBJ databases">
        <authorList>
            <person name="Ishaq N."/>
        </authorList>
    </citation>
    <scope>NUCLEOTIDE SEQUENCE [LARGE SCALE GENOMIC DNA]</scope>
    <source>
        <strain evidence="1 2">DSM 18651</strain>
    </source>
</reference>
<proteinExistence type="predicted"/>
<evidence type="ECO:0000313" key="2">
    <source>
        <dbReference type="Proteomes" id="UP001569428"/>
    </source>
</evidence>
<protein>
    <submittedName>
        <fullName evidence="1">Uncharacterized protein</fullName>
    </submittedName>
</protein>
<gene>
    <name evidence="1" type="ORF">ACCI49_21095</name>
</gene>
<keyword evidence="2" id="KW-1185">Reference proteome</keyword>
<dbReference type="RefSeq" id="WP_371841205.1">
    <property type="nucleotide sequence ID" value="NZ_JBGMEK010000091.1"/>
</dbReference>
<dbReference type="EMBL" id="JBGMEK010000091">
    <property type="protein sequence ID" value="MFA0813397.1"/>
    <property type="molecule type" value="Genomic_DNA"/>
</dbReference>
<evidence type="ECO:0000313" key="1">
    <source>
        <dbReference type="EMBL" id="MFA0813397.1"/>
    </source>
</evidence>
<comment type="caution">
    <text evidence="1">The sequence shown here is derived from an EMBL/GenBank/DDBJ whole genome shotgun (WGS) entry which is preliminary data.</text>
</comment>
<accession>A0ABV4P567</accession>
<dbReference type="Proteomes" id="UP001569428">
    <property type="component" value="Unassembled WGS sequence"/>
</dbReference>